<dbReference type="EMBL" id="REGN01013864">
    <property type="protein sequence ID" value="RMZ93375.1"/>
    <property type="molecule type" value="Genomic_DNA"/>
</dbReference>
<dbReference type="AlphaFoldDB" id="A0A3M7P2T6"/>
<name>A0A3M7P2T6_BRAPC</name>
<gene>
    <name evidence="1" type="ORF">BpHYR1_040723</name>
</gene>
<protein>
    <submittedName>
        <fullName evidence="1">Uncharacterized protein</fullName>
    </submittedName>
</protein>
<keyword evidence="2" id="KW-1185">Reference proteome</keyword>
<proteinExistence type="predicted"/>
<comment type="caution">
    <text evidence="1">The sequence shown here is derived from an EMBL/GenBank/DDBJ whole genome shotgun (WGS) entry which is preliminary data.</text>
</comment>
<accession>A0A3M7P2T6</accession>
<dbReference type="Proteomes" id="UP000276133">
    <property type="component" value="Unassembled WGS sequence"/>
</dbReference>
<evidence type="ECO:0000313" key="2">
    <source>
        <dbReference type="Proteomes" id="UP000276133"/>
    </source>
</evidence>
<organism evidence="1 2">
    <name type="scientific">Brachionus plicatilis</name>
    <name type="common">Marine rotifer</name>
    <name type="synonym">Brachionus muelleri</name>
    <dbReference type="NCBI Taxonomy" id="10195"/>
    <lineage>
        <taxon>Eukaryota</taxon>
        <taxon>Metazoa</taxon>
        <taxon>Spiralia</taxon>
        <taxon>Gnathifera</taxon>
        <taxon>Rotifera</taxon>
        <taxon>Eurotatoria</taxon>
        <taxon>Monogononta</taxon>
        <taxon>Pseudotrocha</taxon>
        <taxon>Ploima</taxon>
        <taxon>Brachionidae</taxon>
        <taxon>Brachionus</taxon>
    </lineage>
</organism>
<reference evidence="1 2" key="1">
    <citation type="journal article" date="2018" name="Sci. Rep.">
        <title>Genomic signatures of local adaptation to the degree of environmental predictability in rotifers.</title>
        <authorList>
            <person name="Franch-Gras L."/>
            <person name="Hahn C."/>
            <person name="Garcia-Roger E.M."/>
            <person name="Carmona M.J."/>
            <person name="Serra M."/>
            <person name="Gomez A."/>
        </authorList>
    </citation>
    <scope>NUCLEOTIDE SEQUENCE [LARGE SCALE GENOMIC DNA]</scope>
    <source>
        <strain evidence="1">HYR1</strain>
    </source>
</reference>
<sequence>MLILLAGYWRTAGWGIYAISSASYQELNQIKSSFKDILEYYIFKPPITGIITKECKNLFSFLKTSLINLILNSSLWTIEK</sequence>
<evidence type="ECO:0000313" key="1">
    <source>
        <dbReference type="EMBL" id="RMZ93375.1"/>
    </source>
</evidence>